<dbReference type="GO" id="GO:0032259">
    <property type="term" value="P:methylation"/>
    <property type="evidence" value="ECO:0007669"/>
    <property type="project" value="UniProtKB-KW"/>
</dbReference>
<keyword evidence="4" id="KW-0808">Transferase</keyword>
<organism evidence="8 9">
    <name type="scientific">Sulfuracidifex tepidarius</name>
    <dbReference type="NCBI Taxonomy" id="1294262"/>
    <lineage>
        <taxon>Archaea</taxon>
        <taxon>Thermoproteota</taxon>
        <taxon>Thermoprotei</taxon>
        <taxon>Sulfolobales</taxon>
        <taxon>Sulfolobaceae</taxon>
        <taxon>Sulfuracidifex</taxon>
    </lineage>
</organism>
<evidence type="ECO:0000256" key="3">
    <source>
        <dbReference type="ARBA" id="ARBA00022603"/>
    </source>
</evidence>
<dbReference type="GO" id="GO:0009307">
    <property type="term" value="P:DNA restriction-modification system"/>
    <property type="evidence" value="ECO:0007669"/>
    <property type="project" value="UniProtKB-KW"/>
</dbReference>
<proteinExistence type="inferred from homology"/>
<evidence type="ECO:0000256" key="7">
    <source>
        <dbReference type="ARBA" id="ARBA00049120"/>
    </source>
</evidence>
<dbReference type="PROSITE" id="PS00093">
    <property type="entry name" value="N4_MTASE"/>
    <property type="match status" value="1"/>
</dbReference>
<dbReference type="SUPFAM" id="SSF53335">
    <property type="entry name" value="S-adenosyl-L-methionine-dependent methyltransferases"/>
    <property type="match status" value="1"/>
</dbReference>
<evidence type="ECO:0000256" key="4">
    <source>
        <dbReference type="ARBA" id="ARBA00022679"/>
    </source>
</evidence>
<comment type="catalytic activity">
    <reaction evidence="7">
        <text>a 2'-deoxycytidine in DNA + S-adenosyl-L-methionine = an N(4)-methyl-2'-deoxycytidine in DNA + S-adenosyl-L-homocysteine + H(+)</text>
        <dbReference type="Rhea" id="RHEA:16857"/>
        <dbReference type="Rhea" id="RHEA-COMP:11369"/>
        <dbReference type="Rhea" id="RHEA-COMP:13674"/>
        <dbReference type="ChEBI" id="CHEBI:15378"/>
        <dbReference type="ChEBI" id="CHEBI:57856"/>
        <dbReference type="ChEBI" id="CHEBI:59789"/>
        <dbReference type="ChEBI" id="CHEBI:85452"/>
        <dbReference type="ChEBI" id="CHEBI:137933"/>
        <dbReference type="EC" id="2.1.1.113"/>
    </reaction>
</comment>
<gene>
    <name evidence="8" type="ORF">IC006_2393</name>
</gene>
<comment type="similarity">
    <text evidence="1">Belongs to the N(4)/N(6)-methyltransferase family. N(4) subfamily.</text>
</comment>
<evidence type="ECO:0000313" key="9">
    <source>
        <dbReference type="Proteomes" id="UP000322983"/>
    </source>
</evidence>
<keyword evidence="5" id="KW-0949">S-adenosyl-L-methionine</keyword>
<evidence type="ECO:0000256" key="1">
    <source>
        <dbReference type="ARBA" id="ARBA00010203"/>
    </source>
</evidence>
<dbReference type="KEGG" id="step:IC006_2393"/>
<dbReference type="AlphaFoldDB" id="A0A510DYN1"/>
<dbReference type="GO" id="GO:0015667">
    <property type="term" value="F:site-specific DNA-methyltransferase (cytosine-N4-specific) activity"/>
    <property type="evidence" value="ECO:0007669"/>
    <property type="project" value="UniProtKB-EC"/>
</dbReference>
<accession>A0A510DYN1</accession>
<evidence type="ECO:0000313" key="8">
    <source>
        <dbReference type="EMBL" id="BBG25058.1"/>
    </source>
</evidence>
<keyword evidence="3 8" id="KW-0489">Methyltransferase</keyword>
<dbReference type="InterPro" id="IPR029063">
    <property type="entry name" value="SAM-dependent_MTases_sf"/>
</dbReference>
<keyword evidence="6" id="KW-0680">Restriction system</keyword>
<protein>
    <recommendedName>
        <fullName evidence="2">site-specific DNA-methyltransferase (cytosine-N(4)-specific)</fullName>
        <ecNumber evidence="2">2.1.1.113</ecNumber>
    </recommendedName>
</protein>
<keyword evidence="9" id="KW-1185">Reference proteome</keyword>
<dbReference type="EMBL" id="AP018929">
    <property type="protein sequence ID" value="BBG25058.1"/>
    <property type="molecule type" value="Genomic_DNA"/>
</dbReference>
<reference evidence="8 9" key="1">
    <citation type="journal article" date="2020" name="Int. J. Syst. Evol. Microbiol.">
        <title>Sulfuracidifex tepidarius gen. nov., sp. nov. and transfer of Sulfolobus metallicus Huber and Stetter 1992 to the genus Sulfuracidifex as Sulfuracidifex metallicus comb. nov.</title>
        <authorList>
            <person name="Itoh T."/>
            <person name="Miura T."/>
            <person name="Sakai H.D."/>
            <person name="Kato S."/>
            <person name="Ohkuma M."/>
            <person name="Takashina T."/>
        </authorList>
    </citation>
    <scope>NUCLEOTIDE SEQUENCE [LARGE SCALE GENOMIC DNA]</scope>
    <source>
        <strain evidence="8 9">IC-006</strain>
    </source>
</reference>
<evidence type="ECO:0000256" key="2">
    <source>
        <dbReference type="ARBA" id="ARBA00012185"/>
    </source>
</evidence>
<dbReference type="InterPro" id="IPR017985">
    <property type="entry name" value="MeTrfase_CN4_CS"/>
</dbReference>
<dbReference type="Proteomes" id="UP000322983">
    <property type="component" value="Chromosome"/>
</dbReference>
<dbReference type="Gene3D" id="3.40.50.150">
    <property type="entry name" value="Vaccinia Virus protein VP39"/>
    <property type="match status" value="1"/>
</dbReference>
<dbReference type="GO" id="GO:0003677">
    <property type="term" value="F:DNA binding"/>
    <property type="evidence" value="ECO:0007669"/>
    <property type="project" value="InterPro"/>
</dbReference>
<dbReference type="EC" id="2.1.1.113" evidence="2"/>
<evidence type="ECO:0000256" key="6">
    <source>
        <dbReference type="ARBA" id="ARBA00022747"/>
    </source>
</evidence>
<sequence>MIKVIFGDSRNMRELTDESISLVLTSPPYYNAPFGFPDLFPSYSAYLDLLRDVGREVYKSLEKGESRSLRHC</sequence>
<name>A0A510DYN1_9CREN</name>
<evidence type="ECO:0000256" key="5">
    <source>
        <dbReference type="ARBA" id="ARBA00022691"/>
    </source>
</evidence>